<dbReference type="AlphaFoldDB" id="L1QII4"/>
<keyword evidence="2" id="KW-1185">Reference proteome</keyword>
<dbReference type="PATRIC" id="fig|545697.3.peg.1399"/>
<protein>
    <submittedName>
        <fullName evidence="1">Uncharacterized protein</fullName>
    </submittedName>
</protein>
<evidence type="ECO:0000313" key="1">
    <source>
        <dbReference type="EMBL" id="EKY27387.1"/>
    </source>
</evidence>
<sequence>MYNFKNTTLTNGFDRSNLNNAQQNNYAWSISELDKYIYIGTGRNIPYNILKSINSSIIPPNSITPNPVDNLPEIWRYRKNCSLPLEKVYTAPDFTNISGFRYMITHKPFNRDTFLYAASYGGPNVIVFKSTNGVNWFPLTDTVLKGTSSRAMLTHLGKLYIATIDEANPSPYPQLYRSVDPQYYSWEPVIDNTAPNFNPSLNPSGSISNMAIFNNKIYVATSSSDGAAVWRTNGPEPKLNDWTLIVDKGFGDAANKYILSIGVYKNYLYVSGTKQLPLAWLIPLGCDIIRISKTDRWDLVVGGPALIPSIPTKGVRNKSLSGLYSGFNNPFNVYAWQIKQYNDKLLISTFDDSINMEVILDTLLYNKIEIQNLIGKLATNTIIKIYKNIVELLNESKYPFGFDLYESTDGIHFTPVLLNGFCNKYNYGGRLLYVNSSNDLYIGTANPFQGCEVWKAKYEACSNHCHSYHHNYSYLFYIRKELAENYNLLKTYMPTILKFISKN</sequence>
<accession>L1QII4</accession>
<dbReference type="InterPro" id="IPR036278">
    <property type="entry name" value="Sialidase_sf"/>
</dbReference>
<dbReference type="STRING" id="545697.HMPREF0216_01420"/>
<organism evidence="1 2">
    <name type="scientific">Clostridium celatum DSM 1785</name>
    <dbReference type="NCBI Taxonomy" id="545697"/>
    <lineage>
        <taxon>Bacteria</taxon>
        <taxon>Bacillati</taxon>
        <taxon>Bacillota</taxon>
        <taxon>Clostridia</taxon>
        <taxon>Eubacteriales</taxon>
        <taxon>Clostridiaceae</taxon>
        <taxon>Clostridium</taxon>
    </lineage>
</organism>
<dbReference type="HOGENOM" id="CLU_560060_0_0_9"/>
<gene>
    <name evidence="1" type="ORF">HMPREF0216_01420</name>
</gene>
<comment type="caution">
    <text evidence="1">The sequence shown here is derived from an EMBL/GenBank/DDBJ whole genome shotgun (WGS) entry which is preliminary data.</text>
</comment>
<reference evidence="1 2" key="1">
    <citation type="submission" date="2012-05" db="EMBL/GenBank/DDBJ databases">
        <authorList>
            <person name="Weinstock G."/>
            <person name="Sodergren E."/>
            <person name="Lobos E.A."/>
            <person name="Fulton L."/>
            <person name="Fulton R."/>
            <person name="Courtney L."/>
            <person name="Fronick C."/>
            <person name="O'Laughlin M."/>
            <person name="Godfrey J."/>
            <person name="Wilson R.M."/>
            <person name="Miner T."/>
            <person name="Farmer C."/>
            <person name="Delehaunty K."/>
            <person name="Cordes M."/>
            <person name="Minx P."/>
            <person name="Tomlinson C."/>
            <person name="Chen J."/>
            <person name="Wollam A."/>
            <person name="Pepin K.H."/>
            <person name="Bhonagiri V."/>
            <person name="Zhang X."/>
            <person name="Suruliraj S."/>
            <person name="Warren W."/>
            <person name="Mitreva M."/>
            <person name="Mardis E.R."/>
            <person name="Wilson R.K."/>
        </authorList>
    </citation>
    <scope>NUCLEOTIDE SEQUENCE [LARGE SCALE GENOMIC DNA]</scope>
    <source>
        <strain evidence="1 2">DSM 1785</strain>
    </source>
</reference>
<dbReference type="EMBL" id="AMEZ01000036">
    <property type="protein sequence ID" value="EKY27387.1"/>
    <property type="molecule type" value="Genomic_DNA"/>
</dbReference>
<dbReference type="eggNOG" id="COG0451">
    <property type="taxonomic scope" value="Bacteria"/>
</dbReference>
<evidence type="ECO:0000313" key="2">
    <source>
        <dbReference type="Proteomes" id="UP000010420"/>
    </source>
</evidence>
<dbReference type="RefSeq" id="WP_005212700.1">
    <property type="nucleotide sequence ID" value="NZ_KB291628.1"/>
</dbReference>
<proteinExistence type="predicted"/>
<name>L1QII4_9CLOT</name>
<dbReference type="Proteomes" id="UP000010420">
    <property type="component" value="Unassembled WGS sequence"/>
</dbReference>
<dbReference type="OrthoDB" id="1746166at2"/>
<dbReference type="SUPFAM" id="SSF50939">
    <property type="entry name" value="Sialidases"/>
    <property type="match status" value="1"/>
</dbReference>